<dbReference type="EMBL" id="PVNL01000097">
    <property type="protein sequence ID" value="PRQ05108.1"/>
    <property type="molecule type" value="Genomic_DNA"/>
</dbReference>
<protein>
    <submittedName>
        <fullName evidence="2">Uncharacterized protein</fullName>
    </submittedName>
</protein>
<reference evidence="2 3" key="1">
    <citation type="submission" date="2018-03" db="EMBL/GenBank/DDBJ databases">
        <title>Draft Genome Sequences of the Obligatory Marine Myxobacteria Enhygromyxa salina SWB007.</title>
        <authorList>
            <person name="Poehlein A."/>
            <person name="Moghaddam J.A."/>
            <person name="Harms H."/>
            <person name="Alanjari M."/>
            <person name="Koenig G.M."/>
            <person name="Daniel R."/>
            <person name="Schaeberle T.F."/>
        </authorList>
    </citation>
    <scope>NUCLEOTIDE SEQUENCE [LARGE SCALE GENOMIC DNA]</scope>
    <source>
        <strain evidence="2 3">SWB007</strain>
    </source>
</reference>
<gene>
    <name evidence="2" type="ORF">ENSA7_47370</name>
</gene>
<dbReference type="AlphaFoldDB" id="A0A2S9YJ20"/>
<proteinExistence type="predicted"/>
<evidence type="ECO:0000256" key="1">
    <source>
        <dbReference type="SAM" id="MobiDB-lite"/>
    </source>
</evidence>
<accession>A0A2S9YJ20</accession>
<evidence type="ECO:0000313" key="3">
    <source>
        <dbReference type="Proteomes" id="UP000238823"/>
    </source>
</evidence>
<sequence>MSRQTGDQQEVAPDTTQTEAARGPRCEGSSEQAIAQLSARPEAGDCGLVLEHDAEGERQLIVRALPREGEAEQAPLARGLAPEACGSALELCELSGISDELGPIVLASVRGHESEMPIQVYLGWVADDRLVFAQTWYGLSSVMDHTRIGPPWVLAPFDCEGQLMLLPAGRLPEAKVEAPAAGLVAIAGQWTISEDGHATPPTEAATQDPTNCRPLIPALP</sequence>
<comment type="caution">
    <text evidence="2">The sequence shown here is derived from an EMBL/GenBank/DDBJ whole genome shotgun (WGS) entry which is preliminary data.</text>
</comment>
<dbReference type="Proteomes" id="UP000238823">
    <property type="component" value="Unassembled WGS sequence"/>
</dbReference>
<evidence type="ECO:0000313" key="2">
    <source>
        <dbReference type="EMBL" id="PRQ05108.1"/>
    </source>
</evidence>
<organism evidence="2 3">
    <name type="scientific">Enhygromyxa salina</name>
    <dbReference type="NCBI Taxonomy" id="215803"/>
    <lineage>
        <taxon>Bacteria</taxon>
        <taxon>Pseudomonadati</taxon>
        <taxon>Myxococcota</taxon>
        <taxon>Polyangia</taxon>
        <taxon>Nannocystales</taxon>
        <taxon>Nannocystaceae</taxon>
        <taxon>Enhygromyxa</taxon>
    </lineage>
</organism>
<dbReference type="RefSeq" id="WP_106091657.1">
    <property type="nucleotide sequence ID" value="NZ_PVNL01000097.1"/>
</dbReference>
<dbReference type="OrthoDB" id="9838113at2"/>
<feature type="compositionally biased region" description="Polar residues" evidence="1">
    <location>
        <begin position="1"/>
        <end position="19"/>
    </location>
</feature>
<feature type="region of interest" description="Disordered" evidence="1">
    <location>
        <begin position="1"/>
        <end position="33"/>
    </location>
</feature>
<name>A0A2S9YJ20_9BACT</name>